<reference evidence="2 3" key="1">
    <citation type="submission" date="2023-12" db="EMBL/GenBank/DDBJ databases">
        <title>A high-quality genome assembly for Dillenia turbinata (Dilleniales).</title>
        <authorList>
            <person name="Chanderbali A."/>
        </authorList>
    </citation>
    <scope>NUCLEOTIDE SEQUENCE [LARGE SCALE GENOMIC DNA]</scope>
    <source>
        <strain evidence="2">LSX21</strain>
        <tissue evidence="2">Leaf</tissue>
    </source>
</reference>
<dbReference type="EMBL" id="JBAMMX010000007">
    <property type="protein sequence ID" value="KAK6936305.1"/>
    <property type="molecule type" value="Genomic_DNA"/>
</dbReference>
<gene>
    <name evidence="2" type="ORF">RJ641_033335</name>
</gene>
<dbReference type="Proteomes" id="UP001370490">
    <property type="component" value="Unassembled WGS sequence"/>
</dbReference>
<evidence type="ECO:0000256" key="1">
    <source>
        <dbReference type="SAM" id="Coils"/>
    </source>
</evidence>
<evidence type="ECO:0008006" key="4">
    <source>
        <dbReference type="Google" id="ProtNLM"/>
    </source>
</evidence>
<dbReference type="Gene3D" id="1.10.287.1490">
    <property type="match status" value="1"/>
</dbReference>
<evidence type="ECO:0000313" key="2">
    <source>
        <dbReference type="EMBL" id="KAK6936305.1"/>
    </source>
</evidence>
<proteinExistence type="predicted"/>
<dbReference type="AlphaFoldDB" id="A0AAN8VLM1"/>
<sequence length="243" mass="28100">GGGDLLRNLHALANAESKLSGHKKRLSEIEEKINDLRPLQKKFMDLKAQLELKSCDLSLFESRAEQNEHHKLSELVKRIEQEVLETKSSCKEKQILYEKYLKTVSLLEKSIKDHANNRGDKLKDLEKRIKSTKAQMQTASKDLNGHENERERLVMEKEAIIKEHASLESQLASLQKQKDGLTVELDAQKNKAQSDLNSSRMKIKECDLEISTIMKDQQKLQSKLSDMNLEKKKMENEVLFWFV</sequence>
<name>A0AAN8VLM1_9MAGN</name>
<protein>
    <recommendedName>
        <fullName evidence="4">Structural maintenance of chromosomes protein 2</fullName>
    </recommendedName>
</protein>
<feature type="non-terminal residue" evidence="2">
    <location>
        <position position="1"/>
    </location>
</feature>
<comment type="caution">
    <text evidence="2">The sequence shown here is derived from an EMBL/GenBank/DDBJ whole genome shotgun (WGS) entry which is preliminary data.</text>
</comment>
<organism evidence="2 3">
    <name type="scientific">Dillenia turbinata</name>
    <dbReference type="NCBI Taxonomy" id="194707"/>
    <lineage>
        <taxon>Eukaryota</taxon>
        <taxon>Viridiplantae</taxon>
        <taxon>Streptophyta</taxon>
        <taxon>Embryophyta</taxon>
        <taxon>Tracheophyta</taxon>
        <taxon>Spermatophyta</taxon>
        <taxon>Magnoliopsida</taxon>
        <taxon>eudicotyledons</taxon>
        <taxon>Gunneridae</taxon>
        <taxon>Pentapetalae</taxon>
        <taxon>Dilleniales</taxon>
        <taxon>Dilleniaceae</taxon>
        <taxon>Dillenia</taxon>
    </lineage>
</organism>
<keyword evidence="1" id="KW-0175">Coiled coil</keyword>
<keyword evidence="3" id="KW-1185">Reference proteome</keyword>
<feature type="coiled-coil region" evidence="1">
    <location>
        <begin position="115"/>
        <end position="191"/>
    </location>
</feature>
<dbReference type="PANTHER" id="PTHR43977">
    <property type="entry name" value="STRUCTURAL MAINTENANCE OF CHROMOSOMES PROTEIN 3"/>
    <property type="match status" value="1"/>
</dbReference>
<accession>A0AAN8VLM1</accession>
<evidence type="ECO:0000313" key="3">
    <source>
        <dbReference type="Proteomes" id="UP001370490"/>
    </source>
</evidence>